<keyword evidence="4 5" id="KW-0472">Membrane</keyword>
<feature type="transmembrane region" description="Helical" evidence="5">
    <location>
        <begin position="12"/>
        <end position="29"/>
    </location>
</feature>
<protein>
    <submittedName>
        <fullName evidence="7">Lipid A core-O-antigen ligase and related enzymes</fullName>
    </submittedName>
</protein>
<dbReference type="PANTHER" id="PTHR37422">
    <property type="entry name" value="TEICHURONIC ACID BIOSYNTHESIS PROTEIN TUAE"/>
    <property type="match status" value="1"/>
</dbReference>
<dbReference type="Proteomes" id="UP000095541">
    <property type="component" value="Unassembled WGS sequence"/>
</dbReference>
<evidence type="ECO:0000313" key="8">
    <source>
        <dbReference type="Proteomes" id="UP000095541"/>
    </source>
</evidence>
<proteinExistence type="predicted"/>
<dbReference type="Pfam" id="PF04932">
    <property type="entry name" value="Wzy_C"/>
    <property type="match status" value="1"/>
</dbReference>
<name>A0A174PKS4_BACT4</name>
<feature type="transmembrane region" description="Helical" evidence="5">
    <location>
        <begin position="73"/>
        <end position="91"/>
    </location>
</feature>
<feature type="domain" description="O-antigen ligase-related" evidence="6">
    <location>
        <begin position="224"/>
        <end position="364"/>
    </location>
</feature>
<evidence type="ECO:0000256" key="4">
    <source>
        <dbReference type="ARBA" id="ARBA00023136"/>
    </source>
</evidence>
<accession>A0A174PKS4</accession>
<evidence type="ECO:0000256" key="5">
    <source>
        <dbReference type="SAM" id="Phobius"/>
    </source>
</evidence>
<dbReference type="InterPro" id="IPR051533">
    <property type="entry name" value="WaaL-like"/>
</dbReference>
<evidence type="ECO:0000256" key="1">
    <source>
        <dbReference type="ARBA" id="ARBA00004141"/>
    </source>
</evidence>
<comment type="subcellular location">
    <subcellularLocation>
        <location evidence="1">Membrane</location>
        <topology evidence="1">Multi-pass membrane protein</topology>
    </subcellularLocation>
</comment>
<keyword evidence="3 5" id="KW-1133">Transmembrane helix</keyword>
<feature type="transmembrane region" description="Helical" evidence="5">
    <location>
        <begin position="259"/>
        <end position="277"/>
    </location>
</feature>
<dbReference type="GO" id="GO:0016874">
    <property type="term" value="F:ligase activity"/>
    <property type="evidence" value="ECO:0007669"/>
    <property type="project" value="UniProtKB-KW"/>
</dbReference>
<feature type="transmembrane region" description="Helical" evidence="5">
    <location>
        <begin position="383"/>
        <end position="412"/>
    </location>
</feature>
<evidence type="ECO:0000259" key="6">
    <source>
        <dbReference type="Pfam" id="PF04932"/>
    </source>
</evidence>
<feature type="transmembrane region" description="Helical" evidence="5">
    <location>
        <begin position="36"/>
        <end position="61"/>
    </location>
</feature>
<sequence>MGIILKNKLLTIYYIVLLCLLTPLFGVGDPPMAFRLVYCVAAIIPITFYNVKLFPVVMMVLFTIAKFGIGTPFIPTELYYYTFVFFIVYCISKSKKPAIPLPHSIIWLSALVLIVDFVTSMKISMYGFSLLTVLLFARYIQKSEMPNFSLFFSYLFIIVSVVISFEFLFTDRSYTIMLDTSEERVMWVDPNYLGGVIGMGCLVAFNLLMQNFSKFFLRLVFAGVVAVSFIVLLYNGSRGALLSVAISILYLFCVSDQKIIYKVLLAMVLATFLVFLYNNDYFEIIEMRMENESGGGSGRLTIWENKLNAFNNEINPLRWIFGNGYEGGYALGYINYNGGAGRGFHNDYLAHLCDYGIVGLCLFLSVMISPLKSVGFKCKMANASILFLCVNCFTIEPMTLGMVIYFIFWLYAVSLADDYKKKSYGIC</sequence>
<feature type="transmembrane region" description="Helical" evidence="5">
    <location>
        <begin position="215"/>
        <end position="233"/>
    </location>
</feature>
<dbReference type="PANTHER" id="PTHR37422:SF13">
    <property type="entry name" value="LIPOPOLYSACCHARIDE BIOSYNTHESIS PROTEIN PA4999-RELATED"/>
    <property type="match status" value="1"/>
</dbReference>
<feature type="transmembrane region" description="Helical" evidence="5">
    <location>
        <begin position="348"/>
        <end position="371"/>
    </location>
</feature>
<keyword evidence="2 5" id="KW-0812">Transmembrane</keyword>
<dbReference type="EMBL" id="CZBI01000001">
    <property type="protein sequence ID" value="CUP61814.1"/>
    <property type="molecule type" value="Genomic_DNA"/>
</dbReference>
<evidence type="ECO:0000256" key="3">
    <source>
        <dbReference type="ARBA" id="ARBA00022989"/>
    </source>
</evidence>
<feature type="transmembrane region" description="Helical" evidence="5">
    <location>
        <begin position="152"/>
        <end position="170"/>
    </location>
</feature>
<evidence type="ECO:0000256" key="2">
    <source>
        <dbReference type="ARBA" id="ARBA00022692"/>
    </source>
</evidence>
<reference evidence="7 8" key="1">
    <citation type="submission" date="2015-09" db="EMBL/GenBank/DDBJ databases">
        <authorList>
            <consortium name="Pathogen Informatics"/>
        </authorList>
    </citation>
    <scope>NUCLEOTIDE SEQUENCE [LARGE SCALE GENOMIC DNA]</scope>
    <source>
        <strain evidence="7 8">2789STDY5834945</strain>
    </source>
</reference>
<feature type="transmembrane region" description="Helical" evidence="5">
    <location>
        <begin position="190"/>
        <end position="208"/>
    </location>
</feature>
<gene>
    <name evidence="7" type="ORF">ERS852557_01209</name>
</gene>
<dbReference type="GO" id="GO:0016020">
    <property type="term" value="C:membrane"/>
    <property type="evidence" value="ECO:0007669"/>
    <property type="project" value="UniProtKB-SubCell"/>
</dbReference>
<dbReference type="InterPro" id="IPR007016">
    <property type="entry name" value="O-antigen_ligase-rel_domated"/>
</dbReference>
<dbReference type="AlphaFoldDB" id="A0A174PKS4"/>
<keyword evidence="7" id="KW-0436">Ligase</keyword>
<evidence type="ECO:0000313" key="7">
    <source>
        <dbReference type="EMBL" id="CUP61814.1"/>
    </source>
</evidence>
<organism evidence="7 8">
    <name type="scientific">Bacteroides thetaiotaomicron</name>
    <dbReference type="NCBI Taxonomy" id="818"/>
    <lineage>
        <taxon>Bacteria</taxon>
        <taxon>Pseudomonadati</taxon>
        <taxon>Bacteroidota</taxon>
        <taxon>Bacteroidia</taxon>
        <taxon>Bacteroidales</taxon>
        <taxon>Bacteroidaceae</taxon>
        <taxon>Bacteroides</taxon>
    </lineage>
</organism>
<dbReference type="RefSeq" id="WP_055217437.1">
    <property type="nucleotide sequence ID" value="NZ_CZBI01000001.1"/>
</dbReference>
<feature type="transmembrane region" description="Helical" evidence="5">
    <location>
        <begin position="98"/>
        <end position="117"/>
    </location>
</feature>